<dbReference type="AlphaFoldDB" id="I9TNR9"/>
<keyword evidence="2" id="KW-1185">Reference proteome</keyword>
<protein>
    <submittedName>
        <fullName evidence="1">Uncharacterized protein</fullName>
    </submittedName>
</protein>
<evidence type="ECO:0000313" key="2">
    <source>
        <dbReference type="Proteomes" id="UP000005150"/>
    </source>
</evidence>
<dbReference type="EMBL" id="AGXV01000003">
    <property type="protein sequence ID" value="EIY70848.1"/>
    <property type="molecule type" value="Genomic_DNA"/>
</dbReference>
<reference evidence="1 2" key="1">
    <citation type="submission" date="2012-02" db="EMBL/GenBank/DDBJ databases">
        <title>The Genome Sequence of Bacteroides salyersiae CL02T12C01.</title>
        <authorList>
            <consortium name="The Broad Institute Genome Sequencing Platform"/>
            <person name="Earl A."/>
            <person name="Ward D."/>
            <person name="Feldgarden M."/>
            <person name="Gevers D."/>
            <person name="Zitomersky N.L."/>
            <person name="Coyne M.J."/>
            <person name="Comstock L.E."/>
            <person name="Young S.K."/>
            <person name="Zeng Q."/>
            <person name="Gargeya S."/>
            <person name="Fitzgerald M."/>
            <person name="Haas B."/>
            <person name="Abouelleil A."/>
            <person name="Alvarado L."/>
            <person name="Arachchi H.M."/>
            <person name="Berlin A."/>
            <person name="Chapman S.B."/>
            <person name="Gearin G."/>
            <person name="Goldberg J."/>
            <person name="Griggs A."/>
            <person name="Gujja S."/>
            <person name="Hansen M."/>
            <person name="Heiman D."/>
            <person name="Howarth C."/>
            <person name="Larimer J."/>
            <person name="Lui A."/>
            <person name="MacDonald P.J.P."/>
            <person name="McCowen C."/>
            <person name="Montmayeur A."/>
            <person name="Murphy C."/>
            <person name="Neiman D."/>
            <person name="Pearson M."/>
            <person name="Priest M."/>
            <person name="Roberts A."/>
            <person name="Saif S."/>
            <person name="Shea T."/>
            <person name="Sisk P."/>
            <person name="Stolte C."/>
            <person name="Sykes S."/>
            <person name="Wortman J."/>
            <person name="Nusbaum C."/>
            <person name="Birren B."/>
        </authorList>
    </citation>
    <scope>NUCLEOTIDE SEQUENCE [LARGE SCALE GENOMIC DNA]</scope>
    <source>
        <strain evidence="1 2">CL02T12C01</strain>
    </source>
</reference>
<gene>
    <name evidence="1" type="ORF">HMPREF1071_00165</name>
</gene>
<dbReference type="Proteomes" id="UP000005150">
    <property type="component" value="Unassembled WGS sequence"/>
</dbReference>
<organism evidence="1 2">
    <name type="scientific">Bacteroides salyersiae CL02T12C01</name>
    <dbReference type="NCBI Taxonomy" id="997887"/>
    <lineage>
        <taxon>Bacteria</taxon>
        <taxon>Pseudomonadati</taxon>
        <taxon>Bacteroidota</taxon>
        <taxon>Bacteroidia</taxon>
        <taxon>Bacteroidales</taxon>
        <taxon>Bacteroidaceae</taxon>
        <taxon>Bacteroides</taxon>
    </lineage>
</organism>
<accession>I9TNR9</accession>
<dbReference type="PATRIC" id="fig|997887.3.peg.179"/>
<comment type="caution">
    <text evidence="1">The sequence shown here is derived from an EMBL/GenBank/DDBJ whole genome shotgun (WGS) entry which is preliminary data.</text>
</comment>
<evidence type="ECO:0000313" key="1">
    <source>
        <dbReference type="EMBL" id="EIY70848.1"/>
    </source>
</evidence>
<name>I9TNR9_9BACE</name>
<dbReference type="HOGENOM" id="CLU_3040582_0_0_10"/>
<sequence length="54" mass="6311">MVYARSASALYSMTPQNKICTIEMVKEAVHQIIDSFKYTYSEKLINNYPYEPET</sequence>
<proteinExistence type="predicted"/>